<keyword evidence="2" id="KW-1185">Reference proteome</keyword>
<dbReference type="Proteomes" id="UP001156706">
    <property type="component" value="Unassembled WGS sequence"/>
</dbReference>
<evidence type="ECO:0000313" key="1">
    <source>
        <dbReference type="EMBL" id="GLR14637.1"/>
    </source>
</evidence>
<dbReference type="EMBL" id="BSOG01000005">
    <property type="protein sequence ID" value="GLR14637.1"/>
    <property type="molecule type" value="Genomic_DNA"/>
</dbReference>
<dbReference type="RefSeq" id="WP_284197709.1">
    <property type="nucleotide sequence ID" value="NZ_BSOG01000005.1"/>
</dbReference>
<accession>A0ABQ5YLM8</accession>
<organism evidence="1 2">
    <name type="scientific">Chitinimonas prasina</name>
    <dbReference type="NCBI Taxonomy" id="1434937"/>
    <lineage>
        <taxon>Bacteria</taxon>
        <taxon>Pseudomonadati</taxon>
        <taxon>Pseudomonadota</taxon>
        <taxon>Betaproteobacteria</taxon>
        <taxon>Neisseriales</taxon>
        <taxon>Chitinibacteraceae</taxon>
        <taxon>Chitinimonas</taxon>
    </lineage>
</organism>
<sequence>MRLIKSRGGRLLRRSLTAGERHLLEGVFGRALDYDRIRICSLGAMPGAAATVLGCHISYAPAWYRPDFALADLALQALLVHEATHVWQYQQRRQTGYTTPLKAAWEHLRYGRQGVYDYRLVPGKALCDYRYEQQGRLLQDYYLLKQGATPAADALSDYEAVIYRSIRREG</sequence>
<comment type="caution">
    <text evidence="1">The sequence shown here is derived from an EMBL/GenBank/DDBJ whole genome shotgun (WGS) entry which is preliminary data.</text>
</comment>
<gene>
    <name evidence="1" type="ORF">GCM10007907_34270</name>
</gene>
<evidence type="ECO:0008006" key="3">
    <source>
        <dbReference type="Google" id="ProtNLM"/>
    </source>
</evidence>
<reference evidence="2" key="1">
    <citation type="journal article" date="2019" name="Int. J. Syst. Evol. Microbiol.">
        <title>The Global Catalogue of Microorganisms (GCM) 10K type strain sequencing project: providing services to taxonomists for standard genome sequencing and annotation.</title>
        <authorList>
            <consortium name="The Broad Institute Genomics Platform"/>
            <consortium name="The Broad Institute Genome Sequencing Center for Infectious Disease"/>
            <person name="Wu L."/>
            <person name="Ma J."/>
        </authorList>
    </citation>
    <scope>NUCLEOTIDE SEQUENCE [LARGE SCALE GENOMIC DNA]</scope>
    <source>
        <strain evidence="2">NBRC 110044</strain>
    </source>
</reference>
<protein>
    <recommendedName>
        <fullName evidence="3">Type IV secretion protein Rhs</fullName>
    </recommendedName>
</protein>
<name>A0ABQ5YLM8_9NEIS</name>
<evidence type="ECO:0000313" key="2">
    <source>
        <dbReference type="Proteomes" id="UP001156706"/>
    </source>
</evidence>
<proteinExistence type="predicted"/>